<gene>
    <name evidence="1" type="ORF">GCM10009789_49010</name>
</gene>
<accession>A0ABP4PYF5</accession>
<name>A0ABP4PYF5_9ACTN</name>
<reference evidence="2" key="1">
    <citation type="journal article" date="2019" name="Int. J. Syst. Evol. Microbiol.">
        <title>The Global Catalogue of Microorganisms (GCM) 10K type strain sequencing project: providing services to taxonomists for standard genome sequencing and annotation.</title>
        <authorList>
            <consortium name="The Broad Institute Genomics Platform"/>
            <consortium name="The Broad Institute Genome Sequencing Center for Infectious Disease"/>
            <person name="Wu L."/>
            <person name="Ma J."/>
        </authorList>
    </citation>
    <scope>NUCLEOTIDE SEQUENCE [LARGE SCALE GENOMIC DNA]</scope>
    <source>
        <strain evidence="2">JCM 14969</strain>
    </source>
</reference>
<evidence type="ECO:0000313" key="1">
    <source>
        <dbReference type="EMBL" id="GAA1589562.1"/>
    </source>
</evidence>
<dbReference type="RefSeq" id="WP_344217715.1">
    <property type="nucleotide sequence ID" value="NZ_BAAAOS010000033.1"/>
</dbReference>
<comment type="caution">
    <text evidence="1">The sequence shown here is derived from an EMBL/GenBank/DDBJ whole genome shotgun (WGS) entry which is preliminary data.</text>
</comment>
<sequence>MTGAMLVGCSLKEQPNPDPRAYAGSAADVTLEKALVDNGIKLPEDAGGVRFAVYIGADESFDLTFDTDCDTVPQFLKESSIEGSLKSSVLLPSLVETAGREHGWNIESHREPRGIEDDRLGAVNRSVIVAKSEGNSCKVFVSAIR</sequence>
<evidence type="ECO:0000313" key="2">
    <source>
        <dbReference type="Proteomes" id="UP001500393"/>
    </source>
</evidence>
<evidence type="ECO:0008006" key="3">
    <source>
        <dbReference type="Google" id="ProtNLM"/>
    </source>
</evidence>
<keyword evidence="2" id="KW-1185">Reference proteome</keyword>
<dbReference type="Proteomes" id="UP001500393">
    <property type="component" value="Unassembled WGS sequence"/>
</dbReference>
<proteinExistence type="predicted"/>
<organism evidence="1 2">
    <name type="scientific">Kribbella sancticallisti</name>
    <dbReference type="NCBI Taxonomy" id="460087"/>
    <lineage>
        <taxon>Bacteria</taxon>
        <taxon>Bacillati</taxon>
        <taxon>Actinomycetota</taxon>
        <taxon>Actinomycetes</taxon>
        <taxon>Propionibacteriales</taxon>
        <taxon>Kribbellaceae</taxon>
        <taxon>Kribbella</taxon>
    </lineage>
</organism>
<dbReference type="EMBL" id="BAAAOS010000033">
    <property type="protein sequence ID" value="GAA1589562.1"/>
    <property type="molecule type" value="Genomic_DNA"/>
</dbReference>
<protein>
    <recommendedName>
        <fullName evidence="3">Lipoprotein</fullName>
    </recommendedName>
</protein>